<keyword evidence="3" id="KW-0418">Kinase</keyword>
<evidence type="ECO:0000259" key="6">
    <source>
        <dbReference type="PROSITE" id="PS50109"/>
    </source>
</evidence>
<feature type="transmembrane region" description="Helical" evidence="5">
    <location>
        <begin position="15"/>
        <end position="32"/>
    </location>
</feature>
<dbReference type="Pfam" id="PF02518">
    <property type="entry name" value="HATPase_c"/>
    <property type="match status" value="1"/>
</dbReference>
<feature type="domain" description="Histidine kinase" evidence="6">
    <location>
        <begin position="251"/>
        <end position="448"/>
    </location>
</feature>
<sequence length="458" mass="53622">MIGSITSPYLFVNEVIMAIIEAFIFLYSYLFISNKREIIKNKKFISTLFLISFTLFSFWATLSFPAGYHTILIILFVSLSLALIANVKVFLSIVTIIFIGFLMIIIELMLFPFFSMITNTTMEQLQNIQEVKLHFSILVKSIELILLFIISKIKSPNIKYFSKELSHQVIIYWVFGMFLMGMLILSIQFVIYQPEKIILYETLIILIFLIYAIIGYLDYKVKINLIKIEKKYNIQYDYIKNLESLINIIRREKHDFSNHINTIYAMSTINKPNTVERIKEYLKNITNEIKNSYTTFNSGNDYIDGLLVVKSNHAYENNIIFDVNFESMLDKVRVDNVDLISIISNILDNAFEAIILSKETIERPIISLWTYIEEEKYIISISNNGPKIEDEILEKIFQNGFSTKERNSDDHGYGLYIVKKMIEKNDGKIILYSNKEETEFQIIFNLIGDKYELYSESF</sequence>
<dbReference type="InterPro" id="IPR005467">
    <property type="entry name" value="His_kinase_dom"/>
</dbReference>
<dbReference type="SMART" id="SM00387">
    <property type="entry name" value="HATPase_c"/>
    <property type="match status" value="1"/>
</dbReference>
<comment type="caution">
    <text evidence="7">The sequence shown here is derived from an EMBL/GenBank/DDBJ whole genome shotgun (WGS) entry which is preliminary data.</text>
</comment>
<keyword evidence="5" id="KW-1133">Transmembrane helix</keyword>
<feature type="transmembrane region" description="Helical" evidence="5">
    <location>
        <begin position="89"/>
        <end position="113"/>
    </location>
</feature>
<evidence type="ECO:0000256" key="4">
    <source>
        <dbReference type="ARBA" id="ARBA00023012"/>
    </source>
</evidence>
<feature type="transmembrane region" description="Helical" evidence="5">
    <location>
        <begin position="66"/>
        <end position="84"/>
    </location>
</feature>
<dbReference type="PROSITE" id="PS50109">
    <property type="entry name" value="HIS_KIN"/>
    <property type="match status" value="1"/>
</dbReference>
<name>A0A845QZ63_9CLOT</name>
<accession>A0A845QZ63</accession>
<evidence type="ECO:0000313" key="7">
    <source>
        <dbReference type="EMBL" id="NBI06796.1"/>
    </source>
</evidence>
<evidence type="ECO:0000256" key="3">
    <source>
        <dbReference type="ARBA" id="ARBA00022777"/>
    </source>
</evidence>
<dbReference type="SUPFAM" id="SSF55874">
    <property type="entry name" value="ATPase domain of HSP90 chaperone/DNA topoisomerase II/histidine kinase"/>
    <property type="match status" value="1"/>
</dbReference>
<organism evidence="7 8">
    <name type="scientific">Senegalia massiliensis</name>
    <dbReference type="NCBI Taxonomy" id="1720316"/>
    <lineage>
        <taxon>Bacteria</taxon>
        <taxon>Bacillati</taxon>
        <taxon>Bacillota</taxon>
        <taxon>Clostridia</taxon>
        <taxon>Eubacteriales</taxon>
        <taxon>Clostridiaceae</taxon>
        <taxon>Senegalia</taxon>
    </lineage>
</organism>
<dbReference type="AlphaFoldDB" id="A0A845QZ63"/>
<feature type="transmembrane region" description="Helical" evidence="5">
    <location>
        <begin position="44"/>
        <end position="60"/>
    </location>
</feature>
<dbReference type="SUPFAM" id="SSF55890">
    <property type="entry name" value="Sporulation response regulatory protein Spo0B"/>
    <property type="match status" value="1"/>
</dbReference>
<gene>
    <name evidence="7" type="ORF">D3Z33_07965</name>
</gene>
<dbReference type="Pfam" id="PF14689">
    <property type="entry name" value="SPOB_a"/>
    <property type="match status" value="1"/>
</dbReference>
<dbReference type="EMBL" id="QXXA01000007">
    <property type="protein sequence ID" value="NBI06796.1"/>
    <property type="molecule type" value="Genomic_DNA"/>
</dbReference>
<protein>
    <submittedName>
        <fullName evidence="7">GHKL domain-containing protein</fullName>
    </submittedName>
</protein>
<proteinExistence type="predicted"/>
<feature type="transmembrane region" description="Helical" evidence="5">
    <location>
        <begin position="197"/>
        <end position="217"/>
    </location>
</feature>
<dbReference type="InterPro" id="IPR036890">
    <property type="entry name" value="HATPase_C_sf"/>
</dbReference>
<keyword evidence="8" id="KW-1185">Reference proteome</keyword>
<keyword evidence="5" id="KW-0812">Transmembrane</keyword>
<keyword evidence="5" id="KW-0472">Membrane</keyword>
<keyword evidence="2" id="KW-0808">Transferase</keyword>
<evidence type="ECO:0000313" key="8">
    <source>
        <dbReference type="Proteomes" id="UP000467132"/>
    </source>
</evidence>
<evidence type="ECO:0000256" key="5">
    <source>
        <dbReference type="SAM" id="Phobius"/>
    </source>
</evidence>
<feature type="transmembrane region" description="Helical" evidence="5">
    <location>
        <begin position="133"/>
        <end position="150"/>
    </location>
</feature>
<dbReference type="PANTHER" id="PTHR40448">
    <property type="entry name" value="TWO-COMPONENT SENSOR HISTIDINE KINASE"/>
    <property type="match status" value="1"/>
</dbReference>
<dbReference type="GO" id="GO:0042802">
    <property type="term" value="F:identical protein binding"/>
    <property type="evidence" value="ECO:0007669"/>
    <property type="project" value="TreeGrafter"/>
</dbReference>
<dbReference type="Proteomes" id="UP000467132">
    <property type="component" value="Unassembled WGS sequence"/>
</dbReference>
<evidence type="ECO:0000256" key="2">
    <source>
        <dbReference type="ARBA" id="ARBA00022679"/>
    </source>
</evidence>
<dbReference type="PANTHER" id="PTHR40448:SF1">
    <property type="entry name" value="TWO-COMPONENT SENSOR HISTIDINE KINASE"/>
    <property type="match status" value="1"/>
</dbReference>
<dbReference type="Gene3D" id="3.30.565.10">
    <property type="entry name" value="Histidine kinase-like ATPase, C-terminal domain"/>
    <property type="match status" value="1"/>
</dbReference>
<dbReference type="InterPro" id="IPR016120">
    <property type="entry name" value="Sig_transdc_His_kin_SpoOB"/>
</dbReference>
<dbReference type="InterPro" id="IPR003594">
    <property type="entry name" value="HATPase_dom"/>
</dbReference>
<feature type="transmembrane region" description="Helical" evidence="5">
    <location>
        <begin position="170"/>
        <end position="191"/>
    </location>
</feature>
<reference evidence="7 8" key="1">
    <citation type="submission" date="2018-08" db="EMBL/GenBank/DDBJ databases">
        <title>Murine metabolic-syndrome-specific gut microbial biobank.</title>
        <authorList>
            <person name="Liu C."/>
        </authorList>
    </citation>
    <scope>NUCLEOTIDE SEQUENCE [LARGE SCALE GENOMIC DNA]</scope>
    <source>
        <strain evidence="7 8">583</strain>
    </source>
</reference>
<dbReference type="InterPro" id="IPR039506">
    <property type="entry name" value="SPOB_a"/>
</dbReference>
<evidence type="ECO:0000256" key="1">
    <source>
        <dbReference type="ARBA" id="ARBA00022553"/>
    </source>
</evidence>
<keyword evidence="1" id="KW-0597">Phosphoprotein</keyword>
<dbReference type="Gene3D" id="1.10.287.130">
    <property type="match status" value="1"/>
</dbReference>
<dbReference type="GO" id="GO:0000155">
    <property type="term" value="F:phosphorelay sensor kinase activity"/>
    <property type="evidence" value="ECO:0007669"/>
    <property type="project" value="InterPro"/>
</dbReference>
<keyword evidence="4" id="KW-0902">Two-component regulatory system</keyword>